<dbReference type="AlphaFoldDB" id="A0A8S3WEN1"/>
<evidence type="ECO:0000313" key="4">
    <source>
        <dbReference type="Proteomes" id="UP000691718"/>
    </source>
</evidence>
<reference evidence="3" key="1">
    <citation type="submission" date="2021-04" db="EMBL/GenBank/DDBJ databases">
        <authorList>
            <person name="Tunstrom K."/>
        </authorList>
    </citation>
    <scope>NUCLEOTIDE SEQUENCE</scope>
</reference>
<dbReference type="EMBL" id="CAJQZP010000321">
    <property type="protein sequence ID" value="CAG4956416.1"/>
    <property type="molecule type" value="Genomic_DNA"/>
</dbReference>
<comment type="caution">
    <text evidence="3">The sequence shown here is derived from an EMBL/GenBank/DDBJ whole genome shotgun (WGS) entry which is preliminary data.</text>
</comment>
<name>A0A8S3WEN1_PARAO</name>
<dbReference type="Proteomes" id="UP000691718">
    <property type="component" value="Unassembled WGS sequence"/>
</dbReference>
<feature type="compositionally biased region" description="Basic and acidic residues" evidence="1">
    <location>
        <begin position="53"/>
        <end position="63"/>
    </location>
</feature>
<evidence type="ECO:0000256" key="1">
    <source>
        <dbReference type="SAM" id="MobiDB-lite"/>
    </source>
</evidence>
<sequence length="101" mass="11814">MTCSYKVACFLLGFLLFESYAFATEKSFRQKRCIVVQKQSGTHGDSTEDGGGDEDRSSEPRDFKPHRKRVQDPLENIHHDVEVKQLLFIKNKYKRENVYLK</sequence>
<feature type="region of interest" description="Disordered" evidence="1">
    <location>
        <begin position="38"/>
        <end position="71"/>
    </location>
</feature>
<accession>A0A8S3WEN1</accession>
<proteinExistence type="predicted"/>
<feature type="chain" id="PRO_5035787581" evidence="2">
    <location>
        <begin position="24"/>
        <end position="101"/>
    </location>
</feature>
<keyword evidence="4" id="KW-1185">Reference proteome</keyword>
<evidence type="ECO:0000313" key="3">
    <source>
        <dbReference type="EMBL" id="CAG4956416.1"/>
    </source>
</evidence>
<feature type="signal peptide" evidence="2">
    <location>
        <begin position="1"/>
        <end position="23"/>
    </location>
</feature>
<gene>
    <name evidence="3" type="ORF">PAPOLLO_LOCUS5524</name>
</gene>
<protein>
    <submittedName>
        <fullName evidence="3">(apollo) hypothetical protein</fullName>
    </submittedName>
</protein>
<evidence type="ECO:0000256" key="2">
    <source>
        <dbReference type="SAM" id="SignalP"/>
    </source>
</evidence>
<organism evidence="3 4">
    <name type="scientific">Parnassius apollo</name>
    <name type="common">Apollo butterfly</name>
    <name type="synonym">Papilio apollo</name>
    <dbReference type="NCBI Taxonomy" id="110799"/>
    <lineage>
        <taxon>Eukaryota</taxon>
        <taxon>Metazoa</taxon>
        <taxon>Ecdysozoa</taxon>
        <taxon>Arthropoda</taxon>
        <taxon>Hexapoda</taxon>
        <taxon>Insecta</taxon>
        <taxon>Pterygota</taxon>
        <taxon>Neoptera</taxon>
        <taxon>Endopterygota</taxon>
        <taxon>Lepidoptera</taxon>
        <taxon>Glossata</taxon>
        <taxon>Ditrysia</taxon>
        <taxon>Papilionoidea</taxon>
        <taxon>Papilionidae</taxon>
        <taxon>Parnassiinae</taxon>
        <taxon>Parnassini</taxon>
        <taxon>Parnassius</taxon>
        <taxon>Parnassius</taxon>
    </lineage>
</organism>
<keyword evidence="2" id="KW-0732">Signal</keyword>